<evidence type="ECO:0000313" key="10">
    <source>
        <dbReference type="Proteomes" id="UP000284431"/>
    </source>
</evidence>
<evidence type="ECO:0000256" key="5">
    <source>
        <dbReference type="ARBA" id="ARBA00023136"/>
    </source>
</evidence>
<accession>A0A412FDR9</accession>
<feature type="transmembrane region" description="Helical" evidence="6">
    <location>
        <begin position="468"/>
        <end position="490"/>
    </location>
</feature>
<evidence type="ECO:0000256" key="2">
    <source>
        <dbReference type="ARBA" id="ARBA00022475"/>
    </source>
</evidence>
<name>A0A412FDR9_9BACE</name>
<protein>
    <recommendedName>
        <fullName evidence="11">Polysaccharide biosynthesis protein</fullName>
    </recommendedName>
</protein>
<feature type="transmembrane region" description="Helical" evidence="6">
    <location>
        <begin position="85"/>
        <end position="105"/>
    </location>
</feature>
<feature type="transmembrane region" description="Helical" evidence="6">
    <location>
        <begin position="186"/>
        <end position="208"/>
    </location>
</feature>
<reference evidence="9 10" key="1">
    <citation type="submission" date="2018-08" db="EMBL/GenBank/DDBJ databases">
        <title>A genome reference for cultivated species of the human gut microbiota.</title>
        <authorList>
            <person name="Zou Y."/>
            <person name="Xue W."/>
            <person name="Luo G."/>
        </authorList>
    </citation>
    <scope>NUCLEOTIDE SEQUENCE [LARGE SCALE GENOMIC DNA]</scope>
    <source>
        <strain evidence="7 9">AF24-29LB</strain>
        <strain evidence="8 10">OF02-6LB</strain>
    </source>
</reference>
<feature type="transmembrane region" description="Helical" evidence="6">
    <location>
        <begin position="442"/>
        <end position="462"/>
    </location>
</feature>
<comment type="subcellular location">
    <subcellularLocation>
        <location evidence="1">Cell membrane</location>
        <topology evidence="1">Multi-pass membrane protein</topology>
    </subcellularLocation>
</comment>
<evidence type="ECO:0000313" key="8">
    <source>
        <dbReference type="EMBL" id="RGY30029.1"/>
    </source>
</evidence>
<evidence type="ECO:0000313" key="7">
    <source>
        <dbReference type="EMBL" id="RGR66341.1"/>
    </source>
</evidence>
<dbReference type="EMBL" id="QSCS01000001">
    <property type="protein sequence ID" value="RGY30029.1"/>
    <property type="molecule type" value="Genomic_DNA"/>
</dbReference>
<feature type="transmembrane region" description="Helical" evidence="6">
    <location>
        <begin position="14"/>
        <end position="37"/>
    </location>
</feature>
<dbReference type="EMBL" id="QRUO01000031">
    <property type="protein sequence ID" value="RGR66341.1"/>
    <property type="molecule type" value="Genomic_DNA"/>
</dbReference>
<gene>
    <name evidence="7" type="ORF">DWY26_21055</name>
    <name evidence="8" type="ORF">DXA49_00460</name>
</gene>
<dbReference type="AlphaFoldDB" id="A0A412FDR9"/>
<feature type="transmembrane region" description="Helical" evidence="6">
    <location>
        <begin position="404"/>
        <end position="422"/>
    </location>
</feature>
<keyword evidence="2" id="KW-1003">Cell membrane</keyword>
<feature type="transmembrane region" description="Helical" evidence="6">
    <location>
        <begin position="381"/>
        <end position="398"/>
    </location>
</feature>
<evidence type="ECO:0000256" key="1">
    <source>
        <dbReference type="ARBA" id="ARBA00004651"/>
    </source>
</evidence>
<evidence type="ECO:0000256" key="3">
    <source>
        <dbReference type="ARBA" id="ARBA00022692"/>
    </source>
</evidence>
<feature type="transmembrane region" description="Helical" evidence="6">
    <location>
        <begin position="125"/>
        <end position="145"/>
    </location>
</feature>
<keyword evidence="3 6" id="KW-0812">Transmembrane</keyword>
<evidence type="ECO:0000256" key="4">
    <source>
        <dbReference type="ARBA" id="ARBA00022989"/>
    </source>
</evidence>
<evidence type="ECO:0008006" key="11">
    <source>
        <dbReference type="Google" id="ProtNLM"/>
    </source>
</evidence>
<keyword evidence="5 6" id="KW-0472">Membrane</keyword>
<organism evidence="7 9">
    <name type="scientific">Bacteroides caccae</name>
    <dbReference type="NCBI Taxonomy" id="47678"/>
    <lineage>
        <taxon>Bacteria</taxon>
        <taxon>Pseudomonadati</taxon>
        <taxon>Bacteroidota</taxon>
        <taxon>Bacteroidia</taxon>
        <taxon>Bacteroidales</taxon>
        <taxon>Bacteroidaceae</taxon>
        <taxon>Bacteroides</taxon>
    </lineage>
</organism>
<feature type="transmembrane region" description="Helical" evidence="6">
    <location>
        <begin position="43"/>
        <end position="64"/>
    </location>
</feature>
<dbReference type="PANTHER" id="PTHR30250">
    <property type="entry name" value="PST FAMILY PREDICTED COLANIC ACID TRANSPORTER"/>
    <property type="match status" value="1"/>
</dbReference>
<dbReference type="InterPro" id="IPR050833">
    <property type="entry name" value="Poly_Biosynth_Transport"/>
</dbReference>
<feature type="transmembrane region" description="Helical" evidence="6">
    <location>
        <begin position="157"/>
        <end position="180"/>
    </location>
</feature>
<sequence>MCPINKRRIIKNTLFLYLKVIVNTIVLLYSTSLILNALGVIDYGIYGVVGGVIAMLGYLNTAMAKTTQRFLSFAEGKRDKAKQKVVFNTSVMLHLGIGVSIFILMEAFYYPLFYGILNIPEERMAAAQFIYHMMAVSTLFTILTVPYDATINAHEDLVYYGIVGVFEALLKLAVAFIVVYAMIDKLILYGVLMTTISVLMMIIMRIYCHQRYEECVFFPKKYYCNRSAIEMGKFAGWNLVGTFSGIAGNYGTGLLMNHVFGTVVIAAQTIANQIGGALNVFSSNMIKAINPVIVKAEGEGKRSNMLDLSLAGCRYSFFLYTLFAIPCLLEADYVLKLWLKNVPDWAVLFCRLQILRTMLEQLTNALGMALMAEGHIMKINIVNLVLSILTFISLYLLYSFGFLPYWHFIISIIFMVIIESCFKIYYCSRYCHLSIKYFIRNVFVRCVLCAVIPFLVGLYFVSEFEGQGFLRLCLTSVICTTILIMVLFSIGMNKQEKNLIVRNMFTNMH</sequence>
<evidence type="ECO:0000313" key="9">
    <source>
        <dbReference type="Proteomes" id="UP000284205"/>
    </source>
</evidence>
<comment type="caution">
    <text evidence="7">The sequence shown here is derived from an EMBL/GenBank/DDBJ whole genome shotgun (WGS) entry which is preliminary data.</text>
</comment>
<proteinExistence type="predicted"/>
<dbReference type="Proteomes" id="UP000284431">
    <property type="component" value="Unassembled WGS sequence"/>
</dbReference>
<evidence type="ECO:0000256" key="6">
    <source>
        <dbReference type="SAM" id="Phobius"/>
    </source>
</evidence>
<dbReference type="PANTHER" id="PTHR30250:SF26">
    <property type="entry name" value="PSMA PROTEIN"/>
    <property type="match status" value="1"/>
</dbReference>
<dbReference type="Proteomes" id="UP000284205">
    <property type="component" value="Unassembled WGS sequence"/>
</dbReference>
<dbReference type="GO" id="GO:0005886">
    <property type="term" value="C:plasma membrane"/>
    <property type="evidence" value="ECO:0007669"/>
    <property type="project" value="UniProtKB-SubCell"/>
</dbReference>
<keyword evidence="4 6" id="KW-1133">Transmembrane helix</keyword>